<dbReference type="RefSeq" id="WP_015414294.1">
    <property type="nucleotide sequence ID" value="NC_020409.1"/>
</dbReference>
<feature type="domain" description="Aminotransferase class I/classII large" evidence="7">
    <location>
        <begin position="32"/>
        <end position="383"/>
    </location>
</feature>
<evidence type="ECO:0000256" key="2">
    <source>
        <dbReference type="ARBA" id="ARBA00007441"/>
    </source>
</evidence>
<reference evidence="8 9" key="1">
    <citation type="journal article" date="2013" name="PLoS ONE">
        <title>The first genomic and proteomic characterization of a deep-sea sulfate reducer: insights into the piezophilic lifestyle of Desulfovibrio piezophilus.</title>
        <authorList>
            <person name="Pradel N."/>
            <person name="Ji B."/>
            <person name="Gimenez G."/>
            <person name="Talla E."/>
            <person name="Lenoble P."/>
            <person name="Garel M."/>
            <person name="Tamburini C."/>
            <person name="Fourquet P."/>
            <person name="Lebrun R."/>
            <person name="Bertin P."/>
            <person name="Denis Y."/>
            <person name="Pophillat M."/>
            <person name="Barbe V."/>
            <person name="Ollivier B."/>
            <person name="Dolla A."/>
        </authorList>
    </citation>
    <scope>NUCLEOTIDE SEQUENCE [LARGE SCALE GENOMIC DNA]</scope>
    <source>
        <strain evidence="9">DSM 10523 / SB164P1</strain>
    </source>
</reference>
<evidence type="ECO:0000256" key="1">
    <source>
        <dbReference type="ARBA" id="ARBA00001933"/>
    </source>
</evidence>
<dbReference type="InterPro" id="IPR004838">
    <property type="entry name" value="NHTrfase_class1_PyrdxlP-BS"/>
</dbReference>
<evidence type="ECO:0000313" key="9">
    <source>
        <dbReference type="Proteomes" id="UP000011724"/>
    </source>
</evidence>
<dbReference type="AlphaFoldDB" id="M1WV87"/>
<dbReference type="GO" id="GO:0006520">
    <property type="term" value="P:amino acid metabolic process"/>
    <property type="evidence" value="ECO:0007669"/>
    <property type="project" value="InterPro"/>
</dbReference>
<evidence type="ECO:0000256" key="5">
    <source>
        <dbReference type="ARBA" id="ARBA00022898"/>
    </source>
</evidence>
<sequence>MSISKRCCELTPFLVMEILEQAQAMERAGKSIIHMEVGEPDFDTPDCIKQASCEALDKGQTHYTHSLGILELREAIAEDYRMRYGVTIDPGTIAITQGTSPAMLALFSSILEDGDKVITSDPCYACYDNFITFAGAEPIKIPVREEDSFQFRVSAIREAIETNESVKAILINSPANPTGTLLSAERMQAIADLAEEKGLWIISDEIYHGLVYEGKEHSILEFTDKAFVLNGFSKLYAMTGWRLGYMIAPHDFIRPLQIMCQNFFISANTMAQWGGVAALKKADLDVARMHGIYNERRIYMLDRLKNMGFHIKHDPTGAFYVLVNMRHLAAKFDGSSLQLAYDMLANAQIGVTPGIDFGKNTEGFIRFSYANSIENIKEGMDRLERYLMAHSDVHPA</sequence>
<dbReference type="KEGG" id="dpi:BN4_11006"/>
<keyword evidence="9" id="KW-1185">Reference proteome</keyword>
<reference evidence="9" key="2">
    <citation type="journal article" date="2013" name="Stand. Genomic Sci.">
        <title>Complete genome sequence of Desulfocapsa sulfexigens, a marine deltaproteobacterium specialized in disproportionating inorganic sulfur compounds.</title>
        <authorList>
            <person name="Finster K.W."/>
            <person name="Kjeldsen K.U."/>
            <person name="Kube M."/>
            <person name="Reinhardt R."/>
            <person name="Mussmann M."/>
            <person name="Amann R."/>
            <person name="Schreiber L."/>
        </authorList>
    </citation>
    <scope>NUCLEOTIDE SEQUENCE [LARGE SCALE GENOMIC DNA]</scope>
    <source>
        <strain evidence="9">DSM 10523 / SB164P1</strain>
    </source>
</reference>
<evidence type="ECO:0000313" key="8">
    <source>
        <dbReference type="EMBL" id="CCH48243.1"/>
    </source>
</evidence>
<dbReference type="Gene3D" id="3.40.640.10">
    <property type="entry name" value="Type I PLP-dependent aspartate aminotransferase-like (Major domain)"/>
    <property type="match status" value="1"/>
</dbReference>
<dbReference type="InterPro" id="IPR050596">
    <property type="entry name" value="AspAT/PAT-like"/>
</dbReference>
<evidence type="ECO:0000256" key="6">
    <source>
        <dbReference type="RuleBase" id="RU000481"/>
    </source>
</evidence>
<dbReference type="Proteomes" id="UP000011724">
    <property type="component" value="Chromosome"/>
</dbReference>
<dbReference type="InterPro" id="IPR015424">
    <property type="entry name" value="PyrdxlP-dep_Trfase"/>
</dbReference>
<dbReference type="InterPro" id="IPR004839">
    <property type="entry name" value="Aminotransferase_I/II_large"/>
</dbReference>
<accession>M1WV87</accession>
<dbReference type="PANTHER" id="PTHR46383">
    <property type="entry name" value="ASPARTATE AMINOTRANSFERASE"/>
    <property type="match status" value="1"/>
</dbReference>
<dbReference type="HOGENOM" id="CLU_017584_4_3_7"/>
<dbReference type="EMBL" id="FO203427">
    <property type="protein sequence ID" value="CCH48243.1"/>
    <property type="molecule type" value="Genomic_DNA"/>
</dbReference>
<evidence type="ECO:0000259" key="7">
    <source>
        <dbReference type="Pfam" id="PF00155"/>
    </source>
</evidence>
<comment type="similarity">
    <text evidence="2 6">Belongs to the class-I pyridoxal-phosphate-dependent aminotransferase family.</text>
</comment>
<dbReference type="OrthoDB" id="9804474at2"/>
<dbReference type="BioCyc" id="DPIE1322246:BN4_RS05100-MONOMER"/>
<keyword evidence="5" id="KW-0663">Pyridoxal phosphate</keyword>
<keyword evidence="4 6" id="KW-0808">Transferase</keyword>
<dbReference type="InterPro" id="IPR015421">
    <property type="entry name" value="PyrdxlP-dep_Trfase_major"/>
</dbReference>
<dbReference type="SUPFAM" id="SSF53383">
    <property type="entry name" value="PLP-dependent transferases"/>
    <property type="match status" value="1"/>
</dbReference>
<evidence type="ECO:0000256" key="3">
    <source>
        <dbReference type="ARBA" id="ARBA00022576"/>
    </source>
</evidence>
<gene>
    <name evidence="8" type="ordered locus">BN4_11006</name>
</gene>
<dbReference type="GO" id="GO:0030170">
    <property type="term" value="F:pyridoxal phosphate binding"/>
    <property type="evidence" value="ECO:0007669"/>
    <property type="project" value="InterPro"/>
</dbReference>
<name>M1WV87_PSEP2</name>
<proteinExistence type="inferred from homology"/>
<dbReference type="STRING" id="1322246.BN4_11006"/>
<dbReference type="EC" id="2.6.1.-" evidence="6"/>
<dbReference type="CDD" id="cd00609">
    <property type="entry name" value="AAT_like"/>
    <property type="match status" value="1"/>
</dbReference>
<dbReference type="Pfam" id="PF00155">
    <property type="entry name" value="Aminotran_1_2"/>
    <property type="match status" value="1"/>
</dbReference>
<organism evidence="8 9">
    <name type="scientific">Pseudodesulfovibrio piezophilus (strain DSM 21447 / JCM 15486 / C1TLV30)</name>
    <name type="common">Desulfovibrio piezophilus</name>
    <dbReference type="NCBI Taxonomy" id="1322246"/>
    <lineage>
        <taxon>Bacteria</taxon>
        <taxon>Pseudomonadati</taxon>
        <taxon>Thermodesulfobacteriota</taxon>
        <taxon>Desulfovibrionia</taxon>
        <taxon>Desulfovibrionales</taxon>
        <taxon>Desulfovibrionaceae</taxon>
    </lineage>
</organism>
<dbReference type="PROSITE" id="PS00105">
    <property type="entry name" value="AA_TRANSFER_CLASS_1"/>
    <property type="match status" value="1"/>
</dbReference>
<keyword evidence="3 6" id="KW-0032">Aminotransferase</keyword>
<evidence type="ECO:0000256" key="4">
    <source>
        <dbReference type="ARBA" id="ARBA00022679"/>
    </source>
</evidence>
<dbReference type="PANTHER" id="PTHR46383:SF2">
    <property type="entry name" value="AMINOTRANSFERASE"/>
    <property type="match status" value="1"/>
</dbReference>
<comment type="cofactor">
    <cofactor evidence="1 6">
        <name>pyridoxal 5'-phosphate</name>
        <dbReference type="ChEBI" id="CHEBI:597326"/>
    </cofactor>
</comment>
<dbReference type="eggNOG" id="COG0436">
    <property type="taxonomic scope" value="Bacteria"/>
</dbReference>
<protein>
    <recommendedName>
        <fullName evidence="6">Aminotransferase</fullName>
        <ecNumber evidence="6">2.6.1.-</ecNumber>
    </recommendedName>
</protein>
<dbReference type="GO" id="GO:0008483">
    <property type="term" value="F:transaminase activity"/>
    <property type="evidence" value="ECO:0007669"/>
    <property type="project" value="UniProtKB-KW"/>
</dbReference>
<dbReference type="PATRIC" id="fig|879567.3.peg.1037"/>